<dbReference type="SUPFAM" id="SSF57850">
    <property type="entry name" value="RING/U-box"/>
    <property type="match status" value="1"/>
</dbReference>
<dbReference type="PANTHER" id="PTHR46463">
    <property type="entry name" value="ZINC FINGER, RING/FYVE/PHD-TYPE"/>
    <property type="match status" value="1"/>
</dbReference>
<evidence type="ECO:0000256" key="6">
    <source>
        <dbReference type="ARBA" id="ARBA00022786"/>
    </source>
</evidence>
<keyword evidence="3" id="KW-0808">Transferase</keyword>
<evidence type="ECO:0000313" key="11">
    <source>
        <dbReference type="EMBL" id="TDH64866.1"/>
    </source>
</evidence>
<evidence type="ECO:0000256" key="9">
    <source>
        <dbReference type="SAM" id="MobiDB-lite"/>
    </source>
</evidence>
<dbReference type="PANTHER" id="PTHR46463:SF44">
    <property type="entry name" value="RING_U-BOX SUPERFAMILY PROTEIN"/>
    <property type="match status" value="1"/>
</dbReference>
<accession>A0A976FDN4</accession>
<dbReference type="AlphaFoldDB" id="A0A976FDN4"/>
<keyword evidence="6" id="KW-0833">Ubl conjugation pathway</keyword>
<dbReference type="OrthoDB" id="8062037at2759"/>
<dbReference type="RefSeq" id="XP_067814365.1">
    <property type="nucleotide sequence ID" value="XM_067958722.1"/>
</dbReference>
<dbReference type="GO" id="GO:0061630">
    <property type="term" value="F:ubiquitin protein ligase activity"/>
    <property type="evidence" value="ECO:0007669"/>
    <property type="project" value="UniProtKB-EC"/>
</dbReference>
<evidence type="ECO:0000256" key="1">
    <source>
        <dbReference type="ARBA" id="ARBA00000900"/>
    </source>
</evidence>
<keyword evidence="4" id="KW-0479">Metal-binding</keyword>
<dbReference type="EC" id="2.3.2.27" evidence="2"/>
<evidence type="ECO:0000256" key="2">
    <source>
        <dbReference type="ARBA" id="ARBA00012483"/>
    </source>
</evidence>
<protein>
    <recommendedName>
        <fullName evidence="2">RING-type E3 ubiquitin transferase</fullName>
        <ecNumber evidence="2">2.3.2.27</ecNumber>
    </recommendedName>
</protein>
<keyword evidence="12" id="KW-1185">Reference proteome</keyword>
<evidence type="ECO:0000256" key="7">
    <source>
        <dbReference type="ARBA" id="ARBA00022833"/>
    </source>
</evidence>
<evidence type="ECO:0000256" key="8">
    <source>
        <dbReference type="PROSITE-ProRule" id="PRU00175"/>
    </source>
</evidence>
<evidence type="ECO:0000259" key="10">
    <source>
        <dbReference type="PROSITE" id="PS50089"/>
    </source>
</evidence>
<evidence type="ECO:0000256" key="3">
    <source>
        <dbReference type="ARBA" id="ARBA00022679"/>
    </source>
</evidence>
<dbReference type="GO" id="GO:0005829">
    <property type="term" value="C:cytosol"/>
    <property type="evidence" value="ECO:0007669"/>
    <property type="project" value="TreeGrafter"/>
</dbReference>
<dbReference type="EMBL" id="SHOA02000220">
    <property type="protein sequence ID" value="TDH64866.1"/>
    <property type="molecule type" value="Genomic_DNA"/>
</dbReference>
<organism evidence="11 12">
    <name type="scientific">Bremia lactucae</name>
    <name type="common">Lettuce downy mildew</name>
    <dbReference type="NCBI Taxonomy" id="4779"/>
    <lineage>
        <taxon>Eukaryota</taxon>
        <taxon>Sar</taxon>
        <taxon>Stramenopiles</taxon>
        <taxon>Oomycota</taxon>
        <taxon>Peronosporomycetes</taxon>
        <taxon>Peronosporales</taxon>
        <taxon>Peronosporaceae</taxon>
        <taxon>Bremia</taxon>
    </lineage>
</organism>
<keyword evidence="7" id="KW-0862">Zinc</keyword>
<proteinExistence type="predicted"/>
<gene>
    <name evidence="11" type="ORF">CCR75_000615</name>
</gene>
<evidence type="ECO:0000313" key="12">
    <source>
        <dbReference type="Proteomes" id="UP000294530"/>
    </source>
</evidence>
<dbReference type="Proteomes" id="UP000294530">
    <property type="component" value="Unassembled WGS sequence"/>
</dbReference>
<dbReference type="GO" id="GO:0008270">
    <property type="term" value="F:zinc ion binding"/>
    <property type="evidence" value="ECO:0007669"/>
    <property type="project" value="UniProtKB-KW"/>
</dbReference>
<dbReference type="InterPro" id="IPR001841">
    <property type="entry name" value="Znf_RING"/>
</dbReference>
<name>A0A976FDN4_BRELC</name>
<dbReference type="KEGG" id="blac:94344393"/>
<comment type="caution">
    <text evidence="11">The sequence shown here is derived from an EMBL/GenBank/DDBJ whole genome shotgun (WGS) entry which is preliminary data.</text>
</comment>
<feature type="domain" description="RING-type" evidence="10">
    <location>
        <begin position="141"/>
        <end position="187"/>
    </location>
</feature>
<keyword evidence="5 8" id="KW-0863">Zinc-finger</keyword>
<comment type="catalytic activity">
    <reaction evidence="1">
        <text>S-ubiquitinyl-[E2 ubiquitin-conjugating enzyme]-L-cysteine + [acceptor protein]-L-lysine = [E2 ubiquitin-conjugating enzyme]-L-cysteine + N(6)-ubiquitinyl-[acceptor protein]-L-lysine.</text>
        <dbReference type="EC" id="2.3.2.27"/>
    </reaction>
</comment>
<feature type="region of interest" description="Disordered" evidence="9">
    <location>
        <begin position="1"/>
        <end position="27"/>
    </location>
</feature>
<sequence length="195" mass="22502">MGQSCSCLQHPHKYQRQPSDDHNDLDIEQSEDGQELDMVEGHELLRTRIRTNSNGRNSLWDGIKRLSLLVGIGNSSDAQNEAKKALKEPQLRHSRPSMRLMGHADHLLTPSARPEELLIKLLRLYQEKTGVIDEGQLELECIMCLDTFNEENPKVRTLCHCGMNRTNFHMSCLLEWLNRNANCPVCREYLFFEDT</sequence>
<evidence type="ECO:0000256" key="5">
    <source>
        <dbReference type="ARBA" id="ARBA00022771"/>
    </source>
</evidence>
<dbReference type="GeneID" id="94344393"/>
<dbReference type="Gene3D" id="3.30.40.10">
    <property type="entry name" value="Zinc/RING finger domain, C3HC4 (zinc finger)"/>
    <property type="match status" value="1"/>
</dbReference>
<reference evidence="11 12" key="1">
    <citation type="journal article" date="2021" name="Genome Biol.">
        <title>AFLAP: assembly-free linkage analysis pipeline using k-mers from genome sequencing data.</title>
        <authorList>
            <person name="Fletcher K."/>
            <person name="Zhang L."/>
            <person name="Gil J."/>
            <person name="Han R."/>
            <person name="Cavanaugh K."/>
            <person name="Michelmore R."/>
        </authorList>
    </citation>
    <scope>NUCLEOTIDE SEQUENCE [LARGE SCALE GENOMIC DNA]</scope>
    <source>
        <strain evidence="11 12">SF5</strain>
    </source>
</reference>
<evidence type="ECO:0000256" key="4">
    <source>
        <dbReference type="ARBA" id="ARBA00022723"/>
    </source>
</evidence>
<dbReference type="PROSITE" id="PS50089">
    <property type="entry name" value="ZF_RING_2"/>
    <property type="match status" value="1"/>
</dbReference>
<dbReference type="Pfam" id="PF13639">
    <property type="entry name" value="zf-RING_2"/>
    <property type="match status" value="1"/>
</dbReference>
<dbReference type="InterPro" id="IPR013083">
    <property type="entry name" value="Znf_RING/FYVE/PHD"/>
</dbReference>